<feature type="domain" description="Sulfatase N-terminal" evidence="1">
    <location>
        <begin position="43"/>
        <end position="113"/>
    </location>
</feature>
<feature type="non-terminal residue" evidence="2">
    <location>
        <position position="1"/>
    </location>
</feature>
<dbReference type="Pfam" id="PF00884">
    <property type="entry name" value="Sulfatase"/>
    <property type="match status" value="2"/>
</dbReference>
<accession>A0A3B0WF33</accession>
<dbReference type="PANTHER" id="PTHR43751:SF3">
    <property type="entry name" value="SULFATASE N-TERMINAL DOMAIN-CONTAINING PROTEIN"/>
    <property type="match status" value="1"/>
</dbReference>
<dbReference type="SUPFAM" id="SSF53649">
    <property type="entry name" value="Alkaline phosphatase-like"/>
    <property type="match status" value="1"/>
</dbReference>
<dbReference type="InterPro" id="IPR000917">
    <property type="entry name" value="Sulfatase_N"/>
</dbReference>
<evidence type="ECO:0000313" key="2">
    <source>
        <dbReference type="EMBL" id="VAW43136.1"/>
    </source>
</evidence>
<name>A0A3B0WF33_9ZZZZ</name>
<evidence type="ECO:0000259" key="1">
    <source>
        <dbReference type="Pfam" id="PF00884"/>
    </source>
</evidence>
<organism evidence="2">
    <name type="scientific">hydrothermal vent metagenome</name>
    <dbReference type="NCBI Taxonomy" id="652676"/>
    <lineage>
        <taxon>unclassified sequences</taxon>
        <taxon>metagenomes</taxon>
        <taxon>ecological metagenomes</taxon>
    </lineage>
</organism>
<feature type="domain" description="Sulfatase N-terminal" evidence="1">
    <location>
        <begin position="232"/>
        <end position="402"/>
    </location>
</feature>
<reference evidence="2" key="1">
    <citation type="submission" date="2018-06" db="EMBL/GenBank/DDBJ databases">
        <authorList>
            <person name="Zhirakovskaya E."/>
        </authorList>
    </citation>
    <scope>NUCLEOTIDE SEQUENCE</scope>
</reference>
<dbReference type="PANTHER" id="PTHR43751">
    <property type="entry name" value="SULFATASE"/>
    <property type="match status" value="1"/>
</dbReference>
<protein>
    <recommendedName>
        <fullName evidence="1">Sulfatase N-terminal domain-containing protein</fullName>
    </recommendedName>
</protein>
<dbReference type="AlphaFoldDB" id="A0A3B0WF33"/>
<dbReference type="InterPro" id="IPR052701">
    <property type="entry name" value="GAG_Ulvan_Degrading_Sulfatases"/>
</dbReference>
<dbReference type="EMBL" id="UOEU01001035">
    <property type="protein sequence ID" value="VAW43136.1"/>
    <property type="molecule type" value="Genomic_DNA"/>
</dbReference>
<gene>
    <name evidence="2" type="ORF">MNBD_CHLOROFLEXI01-2045</name>
</gene>
<sequence>SVTNIDRRTFLKLLPTVPFYKVAWPAVQTAVQAKNQAQNGDMPNILFLVFDTLSAQHISLYGYNRETTPNFARFAEKATVFHKHVAGGNFTSPGTATLMTGTYAWTHRAIHLHSLVLEEFVQKNMFSLMPDSYHKVAYTHNLLVKSLLHQFRGDLDVFKRTRELCLADGQFADRLFFEDYTTAFWAETTALQGGATPPSALFLSLLDRFARFTNSRDFRNELAKEYPRGVPNLHSLFFLLEDAIDWIEEQVVTMPQPFLGYFHLLPPHEPYTARADFVDIFTDGWQPVEKPKLFGAQFMPQAALNRERRMYDEYIAFMDAEFGRLMDNLEQQGVLDNTAIVVTSDHGEIFERGIRGHITLTMYEGMTHIPLIIRKPGQQSREDVFQRTTAADILPTLLQMTGQPIPDWVEGAVLPTFGGAEAASDRLVYSVEAKSNPKSAALNEATVVVYQDDIKLTRYFGYTDEDKYEMYNLKDDPEELNNIYESEKGLANDLTTALKDKILAENAPYRRQ</sequence>
<dbReference type="Gene3D" id="3.40.720.10">
    <property type="entry name" value="Alkaline Phosphatase, subunit A"/>
    <property type="match status" value="1"/>
</dbReference>
<dbReference type="InterPro" id="IPR017850">
    <property type="entry name" value="Alkaline_phosphatase_core_sf"/>
</dbReference>
<proteinExistence type="predicted"/>
<dbReference type="CDD" id="cd16148">
    <property type="entry name" value="sulfatase_like"/>
    <property type="match status" value="1"/>
</dbReference>